<feature type="binding site" evidence="12">
    <location>
        <begin position="22"/>
        <end position="23"/>
    </location>
    <ligand>
        <name>phosphoenolpyruvate</name>
        <dbReference type="ChEBI" id="CHEBI:58702"/>
    </ligand>
</feature>
<dbReference type="PANTHER" id="PTHR43783:SF2">
    <property type="entry name" value="UDP-N-ACETYLGLUCOSAMINE 1-CARBOXYVINYLTRANSFERASE 2"/>
    <property type="match status" value="1"/>
</dbReference>
<protein>
    <recommendedName>
        <fullName evidence="12">UDP-N-acetylglucosamine 1-carboxyvinyltransferase</fullName>
        <ecNumber evidence="12">2.5.1.7</ecNumber>
    </recommendedName>
    <alternativeName>
        <fullName evidence="12">Enoylpyruvate transferase</fullName>
    </alternativeName>
    <alternativeName>
        <fullName evidence="12">UDP-N-acetylglucosamine enolpyruvyl transferase</fullName>
        <shortName evidence="12">EPT</shortName>
    </alternativeName>
</protein>
<comment type="caution">
    <text evidence="12">Lacks conserved residue(s) required for the propagation of feature annotation.</text>
</comment>
<evidence type="ECO:0000256" key="12">
    <source>
        <dbReference type="HAMAP-Rule" id="MF_00111"/>
    </source>
</evidence>
<evidence type="ECO:0000256" key="9">
    <source>
        <dbReference type="ARBA" id="ARBA00023316"/>
    </source>
</evidence>
<feature type="domain" description="Enolpyruvate transferase" evidence="13">
    <location>
        <begin position="7"/>
        <end position="406"/>
    </location>
</feature>
<keyword evidence="3 12" id="KW-0963">Cytoplasm</keyword>
<dbReference type="NCBIfam" id="TIGR01072">
    <property type="entry name" value="murA"/>
    <property type="match status" value="1"/>
</dbReference>
<dbReference type="InterPro" id="IPR001986">
    <property type="entry name" value="Enolpyruvate_Tfrase_dom"/>
</dbReference>
<proteinExistence type="inferred from homology"/>
<dbReference type="RefSeq" id="WP_031391139.1">
    <property type="nucleotide sequence ID" value="NZ_JPNB01000002.1"/>
</dbReference>
<dbReference type="GO" id="GO:0005737">
    <property type="term" value="C:cytoplasm"/>
    <property type="evidence" value="ECO:0007669"/>
    <property type="project" value="UniProtKB-SubCell"/>
</dbReference>
<dbReference type="GO" id="GO:0008360">
    <property type="term" value="P:regulation of cell shape"/>
    <property type="evidence" value="ECO:0007669"/>
    <property type="project" value="UniProtKB-KW"/>
</dbReference>
<evidence type="ECO:0000313" key="14">
    <source>
        <dbReference type="EMBL" id="TCL61212.1"/>
    </source>
</evidence>
<feature type="binding site" evidence="12">
    <location>
        <position position="327"/>
    </location>
    <ligand>
        <name>UDP-N-acetyl-alpha-D-glucosamine</name>
        <dbReference type="ChEBI" id="CHEBI:57705"/>
    </ligand>
</feature>
<feature type="binding site" evidence="12">
    <location>
        <begin position="122"/>
        <end position="126"/>
    </location>
    <ligand>
        <name>UDP-N-acetyl-alpha-D-glucosamine</name>
        <dbReference type="ChEBI" id="CHEBI:57705"/>
    </ligand>
</feature>
<comment type="function">
    <text evidence="12">Cell wall formation. Adds enolpyruvyl to UDP-N-acetylglucosamine.</text>
</comment>
<dbReference type="InterPro" id="IPR050068">
    <property type="entry name" value="MurA_subfamily"/>
</dbReference>
<dbReference type="InterPro" id="IPR036968">
    <property type="entry name" value="Enolpyruvate_Tfrase_sf"/>
</dbReference>
<evidence type="ECO:0000256" key="11">
    <source>
        <dbReference type="ARBA" id="ARBA00047527"/>
    </source>
</evidence>
<dbReference type="GO" id="GO:0071555">
    <property type="term" value="P:cell wall organization"/>
    <property type="evidence" value="ECO:0007669"/>
    <property type="project" value="UniProtKB-KW"/>
</dbReference>
<comment type="pathway">
    <text evidence="2 12">Cell wall biogenesis; peptidoglycan biosynthesis.</text>
</comment>
<gene>
    <name evidence="12" type="primary">murA</name>
    <name evidence="14" type="ORF">EDD76_101309</name>
</gene>
<feature type="modified residue" description="2-(S-cysteinyl)pyruvic acid O-phosphothioketal" evidence="12">
    <location>
        <position position="117"/>
    </location>
</feature>
<feature type="active site" description="Proton donor" evidence="12">
    <location>
        <position position="117"/>
    </location>
</feature>
<keyword evidence="6 12" id="KW-0133">Cell shape</keyword>
<dbReference type="Gene3D" id="3.65.10.10">
    <property type="entry name" value="Enolpyruvate transferase domain"/>
    <property type="match status" value="2"/>
</dbReference>
<dbReference type="GO" id="GO:0051301">
    <property type="term" value="P:cell division"/>
    <property type="evidence" value="ECO:0007669"/>
    <property type="project" value="UniProtKB-KW"/>
</dbReference>
<dbReference type="NCBIfam" id="NF006873">
    <property type="entry name" value="PRK09369.1"/>
    <property type="match status" value="1"/>
</dbReference>
<dbReference type="Proteomes" id="UP000295718">
    <property type="component" value="Unassembled WGS sequence"/>
</dbReference>
<evidence type="ECO:0000256" key="2">
    <source>
        <dbReference type="ARBA" id="ARBA00004752"/>
    </source>
</evidence>
<dbReference type="EMBL" id="SLUO01000001">
    <property type="protein sequence ID" value="TCL61212.1"/>
    <property type="molecule type" value="Genomic_DNA"/>
</dbReference>
<sequence length="430" mass="46168">MEQYAIKGGNPLVGEVEIGGAKNAALAILAAAIMTDETVVIENVPDVRDTNVLIQAMESIGVIVNRIDRHTVKINASHIHNLVIEDDFIKKIRASYYLLGALLGKYKKAEVALPGGCNIGLRPIDQHIKGFRALGADVRIEHGLIITDAEDLRGSNIYLDVVSVGATINVMMAAVMAEGKTTIENAAKEPHVVDLANFLNSMGADVKGAGTDVIRIKGVPKLHGSEYTIIPDQIEAGTFMFAAAVTRGDVTVKNVIPKHLESISSKLLEIGCEVEESDDAVRVVSAKALTHTHVKTLPYPGFPTDMQPQIVVALGLSAGTSIVTESIFENRFKYVDELTRMGANIKVEGNTAIIDGVERYTGASISAPDLRAGASLVLAGLAAEGVTVVDDIRFIERGYEDFHLKLKALGAQIDKVNTERELQKFKLKVG</sequence>
<evidence type="ECO:0000256" key="4">
    <source>
        <dbReference type="ARBA" id="ARBA00022618"/>
    </source>
</evidence>
<feature type="binding site" evidence="12">
    <location>
        <position position="93"/>
    </location>
    <ligand>
        <name>UDP-N-acetyl-alpha-D-glucosamine</name>
        <dbReference type="ChEBI" id="CHEBI:57705"/>
    </ligand>
</feature>
<evidence type="ECO:0000256" key="6">
    <source>
        <dbReference type="ARBA" id="ARBA00022960"/>
    </source>
</evidence>
<dbReference type="OrthoDB" id="9803760at2"/>
<evidence type="ECO:0000256" key="8">
    <source>
        <dbReference type="ARBA" id="ARBA00023306"/>
    </source>
</evidence>
<comment type="subcellular location">
    <subcellularLocation>
        <location evidence="1 12">Cytoplasm</location>
    </subcellularLocation>
</comment>
<evidence type="ECO:0000256" key="3">
    <source>
        <dbReference type="ARBA" id="ARBA00022490"/>
    </source>
</evidence>
<keyword evidence="15" id="KW-1185">Reference proteome</keyword>
<evidence type="ECO:0000256" key="7">
    <source>
        <dbReference type="ARBA" id="ARBA00022984"/>
    </source>
</evidence>
<dbReference type="EC" id="2.5.1.7" evidence="12"/>
<evidence type="ECO:0000313" key="15">
    <source>
        <dbReference type="Proteomes" id="UP000295718"/>
    </source>
</evidence>
<dbReference type="FunFam" id="3.65.10.10:FF:000001">
    <property type="entry name" value="UDP-N-acetylglucosamine 1-carboxyvinyltransferase"/>
    <property type="match status" value="1"/>
</dbReference>
<organism evidence="14 15">
    <name type="scientific">Kineothrix alysoides</name>
    <dbReference type="NCBI Taxonomy" id="1469948"/>
    <lineage>
        <taxon>Bacteria</taxon>
        <taxon>Bacillati</taxon>
        <taxon>Bacillota</taxon>
        <taxon>Clostridia</taxon>
        <taxon>Lachnospirales</taxon>
        <taxon>Lachnospiraceae</taxon>
        <taxon>Kineothrix</taxon>
    </lineage>
</organism>
<evidence type="ECO:0000259" key="13">
    <source>
        <dbReference type="Pfam" id="PF00275"/>
    </source>
</evidence>
<feature type="binding site" evidence="12">
    <location>
        <position position="305"/>
    </location>
    <ligand>
        <name>UDP-N-acetyl-alpha-D-glucosamine</name>
        <dbReference type="ChEBI" id="CHEBI:57705"/>
    </ligand>
</feature>
<evidence type="ECO:0000256" key="5">
    <source>
        <dbReference type="ARBA" id="ARBA00022679"/>
    </source>
</evidence>
<dbReference type="InterPro" id="IPR005750">
    <property type="entry name" value="UDP_GlcNAc_COvinyl_MurA"/>
</dbReference>
<keyword evidence="12" id="KW-0670">Pyruvate</keyword>
<dbReference type="GO" id="GO:0019277">
    <property type="term" value="P:UDP-N-acetylgalactosamine biosynthetic process"/>
    <property type="evidence" value="ECO:0007669"/>
    <property type="project" value="InterPro"/>
</dbReference>
<dbReference type="GO" id="GO:0009252">
    <property type="term" value="P:peptidoglycan biosynthetic process"/>
    <property type="evidence" value="ECO:0007669"/>
    <property type="project" value="UniProtKB-UniRule"/>
</dbReference>
<comment type="similarity">
    <text evidence="10 12">Belongs to the EPSP synthase family. MurA subfamily.</text>
</comment>
<name>A0A4R1R7B4_9FIRM</name>
<keyword evidence="9 12" id="KW-0961">Cell wall biogenesis/degradation</keyword>
<dbReference type="SUPFAM" id="SSF55205">
    <property type="entry name" value="EPT/RTPC-like"/>
    <property type="match status" value="1"/>
</dbReference>
<dbReference type="UniPathway" id="UPA00219"/>
<keyword evidence="8 12" id="KW-0131">Cell cycle</keyword>
<reference evidence="14 15" key="1">
    <citation type="submission" date="2019-03" db="EMBL/GenBank/DDBJ databases">
        <title>Genomic Encyclopedia of Type Strains, Phase IV (KMG-IV): sequencing the most valuable type-strain genomes for metagenomic binning, comparative biology and taxonomic classification.</title>
        <authorList>
            <person name="Goeker M."/>
        </authorList>
    </citation>
    <scope>NUCLEOTIDE SEQUENCE [LARGE SCALE GENOMIC DNA]</scope>
    <source>
        <strain evidence="14 15">DSM 100556</strain>
    </source>
</reference>
<dbReference type="InterPro" id="IPR013792">
    <property type="entry name" value="RNA3'P_cycl/enolpyr_Trfase_a/b"/>
</dbReference>
<evidence type="ECO:0000256" key="10">
    <source>
        <dbReference type="ARBA" id="ARBA00038367"/>
    </source>
</evidence>
<keyword evidence="4 12" id="KW-0132">Cell division</keyword>
<keyword evidence="5 12" id="KW-0808">Transferase</keyword>
<dbReference type="Pfam" id="PF00275">
    <property type="entry name" value="EPSP_synthase"/>
    <property type="match status" value="1"/>
</dbReference>
<dbReference type="GO" id="GO:0008760">
    <property type="term" value="F:UDP-N-acetylglucosamine 1-carboxyvinyltransferase activity"/>
    <property type="evidence" value="ECO:0007669"/>
    <property type="project" value="UniProtKB-UniRule"/>
</dbReference>
<accession>A0A4R1R7B4</accession>
<dbReference type="HAMAP" id="MF_00111">
    <property type="entry name" value="MurA"/>
    <property type="match status" value="1"/>
</dbReference>
<comment type="caution">
    <text evidence="14">The sequence shown here is derived from an EMBL/GenBank/DDBJ whole genome shotgun (WGS) entry which is preliminary data.</text>
</comment>
<evidence type="ECO:0000256" key="1">
    <source>
        <dbReference type="ARBA" id="ARBA00004496"/>
    </source>
</evidence>
<keyword evidence="7 12" id="KW-0573">Peptidoglycan synthesis</keyword>
<comment type="catalytic activity">
    <reaction evidence="11 12">
        <text>phosphoenolpyruvate + UDP-N-acetyl-alpha-D-glucosamine = UDP-N-acetyl-3-O-(1-carboxyvinyl)-alpha-D-glucosamine + phosphate</text>
        <dbReference type="Rhea" id="RHEA:18681"/>
        <dbReference type="ChEBI" id="CHEBI:43474"/>
        <dbReference type="ChEBI" id="CHEBI:57705"/>
        <dbReference type="ChEBI" id="CHEBI:58702"/>
        <dbReference type="ChEBI" id="CHEBI:68483"/>
        <dbReference type="EC" id="2.5.1.7"/>
    </reaction>
</comment>
<dbReference type="AlphaFoldDB" id="A0A4R1R7B4"/>
<dbReference type="PANTHER" id="PTHR43783">
    <property type="entry name" value="UDP-N-ACETYLGLUCOSAMINE 1-CARBOXYVINYLTRANSFERASE"/>
    <property type="match status" value="1"/>
</dbReference>
<dbReference type="NCBIfam" id="NF009470">
    <property type="entry name" value="PRK12830.1"/>
    <property type="match status" value="1"/>
</dbReference>
<dbReference type="STRING" id="1469948.GCA_000732725_02460"/>
<dbReference type="CDD" id="cd01555">
    <property type="entry name" value="UdpNAET"/>
    <property type="match status" value="1"/>
</dbReference>